<protein>
    <submittedName>
        <fullName evidence="1">Uncharacterized protein</fullName>
    </submittedName>
</protein>
<evidence type="ECO:0000313" key="1">
    <source>
        <dbReference type="EMBL" id="KFO37344.1"/>
    </source>
</evidence>
<organism evidence="1 2">
    <name type="scientific">Fukomys damarensis</name>
    <name type="common">Damaraland mole rat</name>
    <name type="synonym">Cryptomys damarensis</name>
    <dbReference type="NCBI Taxonomy" id="885580"/>
    <lineage>
        <taxon>Eukaryota</taxon>
        <taxon>Metazoa</taxon>
        <taxon>Chordata</taxon>
        <taxon>Craniata</taxon>
        <taxon>Vertebrata</taxon>
        <taxon>Euteleostomi</taxon>
        <taxon>Mammalia</taxon>
        <taxon>Eutheria</taxon>
        <taxon>Euarchontoglires</taxon>
        <taxon>Glires</taxon>
        <taxon>Rodentia</taxon>
        <taxon>Hystricomorpha</taxon>
        <taxon>Bathyergidae</taxon>
        <taxon>Fukomys</taxon>
    </lineage>
</organism>
<dbReference type="AlphaFoldDB" id="A0A091DZ09"/>
<evidence type="ECO:0000313" key="2">
    <source>
        <dbReference type="Proteomes" id="UP000028990"/>
    </source>
</evidence>
<sequence>MLKNSVTICNMRCEEWAQDINGLPLEMRESPRDLEAQAQGVCMTVQGTPRSHTEDTQMSGDQAKSAGLSVWLSQSHRSYFRFRIDLLTQHKPELHPQVLLDSSLSTQVQGV</sequence>
<reference evidence="1 2" key="1">
    <citation type="submission" date="2013-11" db="EMBL/GenBank/DDBJ databases">
        <title>The Damaraland mole rat (Fukomys damarensis) genome and evolution of African mole rats.</title>
        <authorList>
            <person name="Gladyshev V.N."/>
            <person name="Fang X."/>
        </authorList>
    </citation>
    <scope>NUCLEOTIDE SEQUENCE [LARGE SCALE GENOMIC DNA]</scope>
    <source>
        <tissue evidence="1">Liver</tissue>
    </source>
</reference>
<name>A0A091DZ09_FUKDA</name>
<dbReference type="EMBL" id="KN120956">
    <property type="protein sequence ID" value="KFO37344.1"/>
    <property type="molecule type" value="Genomic_DNA"/>
</dbReference>
<proteinExistence type="predicted"/>
<keyword evidence="2" id="KW-1185">Reference proteome</keyword>
<accession>A0A091DZ09</accession>
<gene>
    <name evidence="1" type="ORF">H920_01254</name>
</gene>
<dbReference type="Proteomes" id="UP000028990">
    <property type="component" value="Unassembled WGS sequence"/>
</dbReference>